<dbReference type="GO" id="GO:0042286">
    <property type="term" value="F:glutamate-1-semialdehyde 2,1-aminomutase activity"/>
    <property type="evidence" value="ECO:0007669"/>
    <property type="project" value="UniProtKB-EC"/>
</dbReference>
<accession>A0A7D5ZVP4</accession>
<dbReference type="EMBL" id="CP059052">
    <property type="protein sequence ID" value="QLJ12576.1"/>
    <property type="molecule type" value="Genomic_DNA"/>
</dbReference>
<evidence type="ECO:0000256" key="3">
    <source>
        <dbReference type="ARBA" id="ARBA00008981"/>
    </source>
</evidence>
<evidence type="ECO:0000313" key="11">
    <source>
        <dbReference type="EMBL" id="QLJ12576.1"/>
    </source>
</evidence>
<dbReference type="AlphaFoldDB" id="A0A7D5ZVP4"/>
<dbReference type="PANTHER" id="PTHR43713">
    <property type="entry name" value="GLUTAMATE-1-SEMIALDEHYDE 2,1-AMINOMUTASE"/>
    <property type="match status" value="1"/>
</dbReference>
<gene>
    <name evidence="11" type="ORF">H0H12_19220</name>
</gene>
<keyword evidence="7" id="KW-0413">Isomerase</keyword>
<keyword evidence="11" id="KW-0808">Transferase</keyword>
<dbReference type="InterPro" id="IPR015421">
    <property type="entry name" value="PyrdxlP-dep_Trfase_major"/>
</dbReference>
<comment type="similarity">
    <text evidence="3">Belongs to the class-III pyridoxal-phosphate-dependent aminotransferase family. HemL subfamily.</text>
</comment>
<comment type="cofactor">
    <cofactor evidence="1">
        <name>pyridoxal 5'-phosphate</name>
        <dbReference type="ChEBI" id="CHEBI:597326"/>
    </cofactor>
</comment>
<reference evidence="11 12" key="1">
    <citation type="journal article" date="2009" name="Mikrobiologiia">
        <title>[Phenanthren biodegradation and interaction of Pseudomonas putida BS3701 and Burkholderia sp.BS3702 in plant rhizosphere].</title>
        <authorList>
            <person name="Ovchinnikova A.A."/>
            <person name="Vetrova A.A."/>
            <person name="Filonov A.E."/>
            <person name="Boronin A.M."/>
        </authorList>
    </citation>
    <scope>NUCLEOTIDE SEQUENCE [LARGE SCALE GENOMIC DNA]</scope>
    <source>
        <strain evidence="11 12">BS3701</strain>
    </source>
</reference>
<evidence type="ECO:0000256" key="9">
    <source>
        <dbReference type="ARBA" id="ARBA00031365"/>
    </source>
</evidence>
<keyword evidence="11" id="KW-0032">Aminotransferase</keyword>
<evidence type="ECO:0000256" key="7">
    <source>
        <dbReference type="ARBA" id="ARBA00023235"/>
    </source>
</evidence>
<evidence type="ECO:0000256" key="2">
    <source>
        <dbReference type="ARBA" id="ARBA00004819"/>
    </source>
</evidence>
<evidence type="ECO:0000256" key="5">
    <source>
        <dbReference type="ARBA" id="ARBA00015416"/>
    </source>
</evidence>
<dbReference type="EC" id="5.4.3.8" evidence="4"/>
<dbReference type="Proteomes" id="UP000510934">
    <property type="component" value="Chromosome"/>
</dbReference>
<evidence type="ECO:0000256" key="10">
    <source>
        <dbReference type="RuleBase" id="RU003560"/>
    </source>
</evidence>
<keyword evidence="8" id="KW-0627">Porphyrin biosynthesis</keyword>
<organism evidence="11 12">
    <name type="scientific">Pseudomonas putida</name>
    <name type="common">Arthrobacter siderocapsulatus</name>
    <dbReference type="NCBI Taxonomy" id="303"/>
    <lineage>
        <taxon>Bacteria</taxon>
        <taxon>Pseudomonadati</taxon>
        <taxon>Pseudomonadota</taxon>
        <taxon>Gammaproteobacteria</taxon>
        <taxon>Pseudomonadales</taxon>
        <taxon>Pseudomonadaceae</taxon>
        <taxon>Pseudomonas</taxon>
    </lineage>
</organism>
<proteinExistence type="inferred from homology"/>
<evidence type="ECO:0000256" key="6">
    <source>
        <dbReference type="ARBA" id="ARBA00022898"/>
    </source>
</evidence>
<dbReference type="FunFam" id="3.40.640.10:FF:000021">
    <property type="entry name" value="Glutamate-1-semialdehyde 2,1-aminomutase"/>
    <property type="match status" value="1"/>
</dbReference>
<dbReference type="PANTHER" id="PTHR43713:SF3">
    <property type="entry name" value="GLUTAMATE-1-SEMIALDEHYDE 2,1-AMINOMUTASE 1, CHLOROPLASTIC-RELATED"/>
    <property type="match status" value="1"/>
</dbReference>
<comment type="pathway">
    <text evidence="2">Porphyrin-containing compound metabolism; protoporphyrin-IX biosynthesis; 5-aminolevulinate from L-glutamyl-tRNA(Glu): step 2/2.</text>
</comment>
<dbReference type="GO" id="GO:0030170">
    <property type="term" value="F:pyridoxal phosphate binding"/>
    <property type="evidence" value="ECO:0007669"/>
    <property type="project" value="InterPro"/>
</dbReference>
<protein>
    <recommendedName>
        <fullName evidence="5">Glutamate-1-semialdehyde 2,1-aminomutase</fullName>
        <ecNumber evidence="4">5.4.3.8</ecNumber>
    </recommendedName>
    <alternativeName>
        <fullName evidence="9">Glutamate-1-semialdehyde aminotransferase</fullName>
    </alternativeName>
</protein>
<evidence type="ECO:0000256" key="4">
    <source>
        <dbReference type="ARBA" id="ARBA00012143"/>
    </source>
</evidence>
<dbReference type="InterPro" id="IPR015422">
    <property type="entry name" value="PyrdxlP-dep_Trfase_small"/>
</dbReference>
<dbReference type="GO" id="GO:0008483">
    <property type="term" value="F:transaminase activity"/>
    <property type="evidence" value="ECO:0007669"/>
    <property type="project" value="UniProtKB-KW"/>
</dbReference>
<dbReference type="GO" id="GO:0006779">
    <property type="term" value="P:porphyrin-containing compound biosynthetic process"/>
    <property type="evidence" value="ECO:0007669"/>
    <property type="project" value="UniProtKB-KW"/>
</dbReference>
<dbReference type="InterPro" id="IPR005814">
    <property type="entry name" value="Aminotrans_3"/>
</dbReference>
<sequence>MSFPDNAPASKALYQRASQVLPGGNTRTTVFMKPFPLYAVRGEGCRVWDADGVERIDCINNFTAMIHGYAHPTVNNVVREQLGLGTCFGLPTESEIELAELLCERLPSVEQVRFTNSGTEAVMMALKAARAFTGRPKIAKVEGAYHGSYDYAEVSLDSDPNSWGEDKPASVAYAAGTPDRVLQDVLVLPFNDPIAAEKLIREHSTELAAVLIDPLPNRAGLIPASQEFLDALSRVCKEVGTLLIFDEVISFRLSYGGAQGLWGVNPDLTTLGKIIGGGFPVGAVGGRAEVMAVFDPTQGKPALPHGGTFSANPISMLAGSASMRLLQPSAYVHLDHIGNRVREGINAALLRHGVPGQAVGLGSLLKVHFTDTLLQNYRSAYATPEQARRLAVFTRGLLERGVLAASYGLMALSTCMTDVDVDQIIKAADGAVADVAASVDQAEIA</sequence>
<keyword evidence="6 10" id="KW-0663">Pyridoxal phosphate</keyword>
<dbReference type="Gene3D" id="3.40.640.10">
    <property type="entry name" value="Type I PLP-dependent aspartate aminotransferase-like (Major domain)"/>
    <property type="match status" value="1"/>
</dbReference>
<evidence type="ECO:0000256" key="8">
    <source>
        <dbReference type="ARBA" id="ARBA00023244"/>
    </source>
</evidence>
<name>A0A7D5ZVP4_PSEPU</name>
<dbReference type="Gene3D" id="3.90.1150.10">
    <property type="entry name" value="Aspartate Aminotransferase, domain 1"/>
    <property type="match status" value="1"/>
</dbReference>
<dbReference type="CDD" id="cd00610">
    <property type="entry name" value="OAT_like"/>
    <property type="match status" value="1"/>
</dbReference>
<evidence type="ECO:0000256" key="1">
    <source>
        <dbReference type="ARBA" id="ARBA00001933"/>
    </source>
</evidence>
<dbReference type="SUPFAM" id="SSF53383">
    <property type="entry name" value="PLP-dependent transferases"/>
    <property type="match status" value="1"/>
</dbReference>
<dbReference type="RefSeq" id="WP_180688438.1">
    <property type="nucleotide sequence ID" value="NZ_CP059052.1"/>
</dbReference>
<dbReference type="InterPro" id="IPR015424">
    <property type="entry name" value="PyrdxlP-dep_Trfase"/>
</dbReference>
<evidence type="ECO:0000313" key="12">
    <source>
        <dbReference type="Proteomes" id="UP000510934"/>
    </source>
</evidence>
<dbReference type="Pfam" id="PF00202">
    <property type="entry name" value="Aminotran_3"/>
    <property type="match status" value="1"/>
</dbReference>